<dbReference type="InterPro" id="IPR034197">
    <property type="entry name" value="Peptidases_S8_3"/>
</dbReference>
<dbReference type="KEGG" id="zju:107410879"/>
<dbReference type="InterPro" id="IPR000209">
    <property type="entry name" value="Peptidase_S8/S53_dom"/>
</dbReference>
<feature type="domain" description="Inhibitor I9" evidence="12">
    <location>
        <begin position="32"/>
        <end position="109"/>
    </location>
</feature>
<dbReference type="InterPro" id="IPR015500">
    <property type="entry name" value="Peptidase_S8_subtilisin-rel"/>
</dbReference>
<dbReference type="GeneID" id="107410879"/>
<dbReference type="Gene3D" id="3.40.50.200">
    <property type="entry name" value="Peptidase S8/S53 domain"/>
    <property type="match status" value="1"/>
</dbReference>
<dbReference type="InterPro" id="IPR037045">
    <property type="entry name" value="S8pro/Inhibitor_I9_sf"/>
</dbReference>
<name>A0A6P6FXM3_ZIZJJ</name>
<evidence type="ECO:0000313" key="15">
    <source>
        <dbReference type="RefSeq" id="XP_024926548.2"/>
    </source>
</evidence>
<evidence type="ECO:0000313" key="14">
    <source>
        <dbReference type="Proteomes" id="UP001652623"/>
    </source>
</evidence>
<keyword evidence="6 9" id="KW-0378">Hydrolase</keyword>
<dbReference type="GO" id="GO:0006508">
    <property type="term" value="P:proteolysis"/>
    <property type="evidence" value="ECO:0007669"/>
    <property type="project" value="UniProtKB-KW"/>
</dbReference>
<proteinExistence type="inferred from homology"/>
<organism evidence="14 15">
    <name type="scientific">Ziziphus jujuba</name>
    <name type="common">Chinese jujube</name>
    <name type="synonym">Ziziphus sativa</name>
    <dbReference type="NCBI Taxonomy" id="326968"/>
    <lineage>
        <taxon>Eukaryota</taxon>
        <taxon>Viridiplantae</taxon>
        <taxon>Streptophyta</taxon>
        <taxon>Embryophyta</taxon>
        <taxon>Tracheophyta</taxon>
        <taxon>Spermatophyta</taxon>
        <taxon>Magnoliopsida</taxon>
        <taxon>eudicotyledons</taxon>
        <taxon>Gunneridae</taxon>
        <taxon>Pentapetalae</taxon>
        <taxon>rosids</taxon>
        <taxon>fabids</taxon>
        <taxon>Rosales</taxon>
        <taxon>Rhamnaceae</taxon>
        <taxon>Paliureae</taxon>
        <taxon>Ziziphus</taxon>
    </lineage>
</organism>
<protein>
    <submittedName>
        <fullName evidence="15">Subtilisin-like protease SBT4.4</fullName>
    </submittedName>
</protein>
<dbReference type="InterPro" id="IPR045051">
    <property type="entry name" value="SBT"/>
</dbReference>
<dbReference type="Pfam" id="PF00082">
    <property type="entry name" value="Peptidase_S8"/>
    <property type="match status" value="1"/>
</dbReference>
<keyword evidence="3" id="KW-0964">Secreted</keyword>
<dbReference type="PRINTS" id="PR00723">
    <property type="entry name" value="SUBTILISIN"/>
</dbReference>
<dbReference type="SUPFAM" id="SSF52743">
    <property type="entry name" value="Subtilisin-like"/>
    <property type="match status" value="1"/>
</dbReference>
<evidence type="ECO:0000256" key="5">
    <source>
        <dbReference type="ARBA" id="ARBA00022729"/>
    </source>
</evidence>
<dbReference type="AlphaFoldDB" id="A0A6P6FXM3"/>
<dbReference type="PROSITE" id="PS00138">
    <property type="entry name" value="SUBTILASE_SER"/>
    <property type="match status" value="1"/>
</dbReference>
<comment type="subcellular location">
    <subcellularLocation>
        <location evidence="1">Secreted</location>
    </subcellularLocation>
</comment>
<evidence type="ECO:0000259" key="11">
    <source>
        <dbReference type="Pfam" id="PF00082"/>
    </source>
</evidence>
<feature type="active site" description="Charge relay system" evidence="8 9">
    <location>
        <position position="140"/>
    </location>
</feature>
<dbReference type="Gene3D" id="3.30.70.80">
    <property type="entry name" value="Peptidase S8 propeptide/proteinase inhibitor I9"/>
    <property type="match status" value="1"/>
</dbReference>
<feature type="signal peptide" evidence="10">
    <location>
        <begin position="1"/>
        <end position="21"/>
    </location>
</feature>
<feature type="chain" id="PRO_5047196841" evidence="10">
    <location>
        <begin position="22"/>
        <end position="735"/>
    </location>
</feature>
<evidence type="ECO:0000256" key="4">
    <source>
        <dbReference type="ARBA" id="ARBA00022670"/>
    </source>
</evidence>
<evidence type="ECO:0000256" key="6">
    <source>
        <dbReference type="ARBA" id="ARBA00022801"/>
    </source>
</evidence>
<dbReference type="PANTHER" id="PTHR10795">
    <property type="entry name" value="PROPROTEIN CONVERTASE SUBTILISIN/KEXIN"/>
    <property type="match status" value="1"/>
</dbReference>
<evidence type="ECO:0000256" key="9">
    <source>
        <dbReference type="PROSITE-ProRule" id="PRU01240"/>
    </source>
</evidence>
<evidence type="ECO:0000259" key="12">
    <source>
        <dbReference type="Pfam" id="PF05922"/>
    </source>
</evidence>
<dbReference type="Proteomes" id="UP001652623">
    <property type="component" value="Chromosome 10"/>
</dbReference>
<dbReference type="Pfam" id="PF05922">
    <property type="entry name" value="Inhibitor_I9"/>
    <property type="match status" value="1"/>
</dbReference>
<evidence type="ECO:0000256" key="8">
    <source>
        <dbReference type="PIRSR" id="PIRSR615500-1"/>
    </source>
</evidence>
<reference evidence="15" key="1">
    <citation type="submission" date="2025-08" db="UniProtKB">
        <authorList>
            <consortium name="RefSeq"/>
        </authorList>
    </citation>
    <scope>IDENTIFICATION</scope>
    <source>
        <tissue evidence="15">Seedling</tissue>
    </source>
</reference>
<evidence type="ECO:0000256" key="3">
    <source>
        <dbReference type="ARBA" id="ARBA00022525"/>
    </source>
</evidence>
<feature type="active site" description="Charge relay system" evidence="8 9">
    <location>
        <position position="200"/>
    </location>
</feature>
<keyword evidence="4 9" id="KW-0645">Protease</keyword>
<dbReference type="CDD" id="cd02120">
    <property type="entry name" value="PA_subtilisin_like"/>
    <property type="match status" value="1"/>
</dbReference>
<gene>
    <name evidence="15" type="primary">LOC107410879</name>
</gene>
<feature type="active site" description="Charge relay system" evidence="8 9">
    <location>
        <position position="523"/>
    </location>
</feature>
<evidence type="ECO:0000256" key="2">
    <source>
        <dbReference type="ARBA" id="ARBA00011073"/>
    </source>
</evidence>
<evidence type="ECO:0000259" key="13">
    <source>
        <dbReference type="Pfam" id="PF17766"/>
    </source>
</evidence>
<dbReference type="Gene3D" id="2.60.40.2310">
    <property type="match status" value="1"/>
</dbReference>
<dbReference type="InterPro" id="IPR036852">
    <property type="entry name" value="Peptidase_S8/S53_dom_sf"/>
</dbReference>
<dbReference type="PROSITE" id="PS51892">
    <property type="entry name" value="SUBTILASE"/>
    <property type="match status" value="1"/>
</dbReference>
<comment type="similarity">
    <text evidence="2 9">Belongs to the peptidase S8 family.</text>
</comment>
<dbReference type="GO" id="GO:0004252">
    <property type="term" value="F:serine-type endopeptidase activity"/>
    <property type="evidence" value="ECO:0007669"/>
    <property type="project" value="UniProtKB-UniRule"/>
</dbReference>
<dbReference type="InterPro" id="IPR010259">
    <property type="entry name" value="S8pro/Inhibitor_I9"/>
</dbReference>
<dbReference type="CDD" id="cd04852">
    <property type="entry name" value="Peptidases_S8_3"/>
    <property type="match status" value="1"/>
</dbReference>
<keyword evidence="7 9" id="KW-0720">Serine protease</keyword>
<dbReference type="InParanoid" id="A0A6P6FXM3"/>
<sequence length="735" mass="79058">MAKYIFYLLISIFMLSRSLRSKANDNDDRKEYIVYMGSLPDDVVYSPTANHISLLQGVLDQGSTVEKSLITSYRRSFNGFAAKLTDTERQRLAEVKGVVSIFPNRNFKVQTTRSWDFIGLHQKTERNPTVESDIIIGVLDTGIWPESDSFNDEGFGSPPKKWKGACIGGDKFKCNNKIIGARYYLSELSTVATARDFIGHGTHTASIAAGNNVKNVSFFGIAQGTARGAVPSARIAVYKVCEVVCSEINVLSGFDDAIADGVDIISVSLGGSVQGAYDADAITIGSFHGLSKGVLTINSAGNDGITAGTVSSPAPWTMTVAASSIDRHIVDKVVLGNGQILLGNSVNSFTLNGTSFPMIYGKDAGHHDCDIENSRNCLSTCINKTAVNGKILLCDLIPPASDALGGVFAAVGPRIGLNEISFVEPVPVAAVNFANYSAAQAYFNSTKNPRATILKSESITDSDAPHIPNFSSRGPNFITPDILKPDVTAPGIDILAAYSPVVSPSVLPTDQRRVKYNILSGTSMSCPHVAGAAAYVKTFHPNWSPSAIKSSLMTTAWVMNTNQSSDGEFGYGAGHIDPVKALDPGLVYETSKDDYIKFLCGIGFGSSRLRLITGDNSTCPKITNFEPKDLNYPTLAHEVVQTNGSFTVEFQRRVKNVGLPNANYKVKVNSNPRLDIEVVPGVLSFKSMNEEKSFNVTVKGEALPIRTMLSSSIVWSDSIHSVRSPVVIFNSLFTD</sequence>
<dbReference type="RefSeq" id="XP_024926548.2">
    <property type="nucleotide sequence ID" value="XM_025070780.3"/>
</dbReference>
<dbReference type="GO" id="GO:0005576">
    <property type="term" value="C:extracellular region"/>
    <property type="evidence" value="ECO:0007669"/>
    <property type="project" value="UniProtKB-SubCell"/>
</dbReference>
<feature type="domain" description="Subtilisin-like protease fibronectin type-III" evidence="13">
    <location>
        <begin position="629"/>
        <end position="728"/>
    </location>
</feature>
<dbReference type="InterPro" id="IPR023828">
    <property type="entry name" value="Peptidase_S8_Ser-AS"/>
</dbReference>
<evidence type="ECO:0000256" key="10">
    <source>
        <dbReference type="SAM" id="SignalP"/>
    </source>
</evidence>
<evidence type="ECO:0000256" key="7">
    <source>
        <dbReference type="ARBA" id="ARBA00022825"/>
    </source>
</evidence>
<evidence type="ECO:0000256" key="1">
    <source>
        <dbReference type="ARBA" id="ARBA00004613"/>
    </source>
</evidence>
<keyword evidence="14" id="KW-1185">Reference proteome</keyword>
<accession>A0A6P6FXM3</accession>
<dbReference type="Pfam" id="PF17766">
    <property type="entry name" value="fn3_6"/>
    <property type="match status" value="1"/>
</dbReference>
<dbReference type="InterPro" id="IPR041469">
    <property type="entry name" value="Subtilisin-like_FN3"/>
</dbReference>
<dbReference type="FunCoup" id="A0A6P6FXM3">
    <property type="interactions" value="313"/>
</dbReference>
<dbReference type="Gene3D" id="3.50.30.30">
    <property type="match status" value="1"/>
</dbReference>
<keyword evidence="5 10" id="KW-0732">Signal</keyword>
<feature type="domain" description="Peptidase S8/S53" evidence="11">
    <location>
        <begin position="132"/>
        <end position="572"/>
    </location>
</feature>